<proteinExistence type="inferred from homology"/>
<keyword evidence="10" id="KW-1185">Reference proteome</keyword>
<evidence type="ECO:0000313" key="9">
    <source>
        <dbReference type="EMBL" id="EMD30820.1"/>
    </source>
</evidence>
<dbReference type="GO" id="GO:0016787">
    <property type="term" value="F:hydrolase activity"/>
    <property type="evidence" value="ECO:0007669"/>
    <property type="project" value="UniProtKB-KW"/>
</dbReference>
<evidence type="ECO:0000256" key="4">
    <source>
        <dbReference type="ARBA" id="ARBA00022722"/>
    </source>
</evidence>
<comment type="subcellular location">
    <subcellularLocation>
        <location evidence="2">Nucleus</location>
    </subcellularLocation>
</comment>
<dbReference type="GO" id="GO:0004518">
    <property type="term" value="F:nuclease activity"/>
    <property type="evidence" value="ECO:0007669"/>
    <property type="project" value="UniProtKB-KW"/>
</dbReference>
<evidence type="ECO:0000256" key="6">
    <source>
        <dbReference type="ARBA" id="ARBA00022801"/>
    </source>
</evidence>
<evidence type="ECO:0000256" key="5">
    <source>
        <dbReference type="ARBA" id="ARBA00022723"/>
    </source>
</evidence>
<protein>
    <recommendedName>
        <fullName evidence="8">DDE Tnp4 domain-containing protein</fullName>
    </recommendedName>
</protein>
<gene>
    <name evidence="9" type="ORF">CERSUDRAFT_40060</name>
</gene>
<dbReference type="EMBL" id="KB445836">
    <property type="protein sequence ID" value="EMD30820.1"/>
    <property type="molecule type" value="Genomic_DNA"/>
</dbReference>
<evidence type="ECO:0000256" key="7">
    <source>
        <dbReference type="ARBA" id="ARBA00023242"/>
    </source>
</evidence>
<keyword evidence="4" id="KW-0540">Nuclease</keyword>
<dbReference type="HOGENOM" id="CLU_018552_1_2_1"/>
<evidence type="ECO:0000256" key="1">
    <source>
        <dbReference type="ARBA" id="ARBA00001968"/>
    </source>
</evidence>
<keyword evidence="7" id="KW-0539">Nucleus</keyword>
<dbReference type="GO" id="GO:0046872">
    <property type="term" value="F:metal ion binding"/>
    <property type="evidence" value="ECO:0007669"/>
    <property type="project" value="UniProtKB-KW"/>
</dbReference>
<organism evidence="9 10">
    <name type="scientific">Ceriporiopsis subvermispora (strain B)</name>
    <name type="common">White-rot fungus</name>
    <name type="synonym">Gelatoporia subvermispora</name>
    <dbReference type="NCBI Taxonomy" id="914234"/>
    <lineage>
        <taxon>Eukaryota</taxon>
        <taxon>Fungi</taxon>
        <taxon>Dikarya</taxon>
        <taxon>Basidiomycota</taxon>
        <taxon>Agaricomycotina</taxon>
        <taxon>Agaricomycetes</taxon>
        <taxon>Polyporales</taxon>
        <taxon>Gelatoporiaceae</taxon>
        <taxon>Gelatoporia</taxon>
    </lineage>
</organism>
<evidence type="ECO:0000259" key="8">
    <source>
        <dbReference type="Pfam" id="PF13359"/>
    </source>
</evidence>
<reference evidence="9 10" key="1">
    <citation type="journal article" date="2012" name="Proc. Natl. Acad. Sci. U.S.A.">
        <title>Comparative genomics of Ceriporiopsis subvermispora and Phanerochaete chrysosporium provide insight into selective ligninolysis.</title>
        <authorList>
            <person name="Fernandez-Fueyo E."/>
            <person name="Ruiz-Duenas F.J."/>
            <person name="Ferreira P."/>
            <person name="Floudas D."/>
            <person name="Hibbett D.S."/>
            <person name="Canessa P."/>
            <person name="Larrondo L.F."/>
            <person name="James T.Y."/>
            <person name="Seelenfreund D."/>
            <person name="Lobos S."/>
            <person name="Polanco R."/>
            <person name="Tello M."/>
            <person name="Honda Y."/>
            <person name="Watanabe T."/>
            <person name="Watanabe T."/>
            <person name="Ryu J.S."/>
            <person name="Kubicek C.P."/>
            <person name="Schmoll M."/>
            <person name="Gaskell J."/>
            <person name="Hammel K.E."/>
            <person name="St John F.J."/>
            <person name="Vanden Wymelenberg A."/>
            <person name="Sabat G."/>
            <person name="Splinter BonDurant S."/>
            <person name="Syed K."/>
            <person name="Yadav J.S."/>
            <person name="Doddapaneni H."/>
            <person name="Subramanian V."/>
            <person name="Lavin J.L."/>
            <person name="Oguiza J.A."/>
            <person name="Perez G."/>
            <person name="Pisabarro A.G."/>
            <person name="Ramirez L."/>
            <person name="Santoyo F."/>
            <person name="Master E."/>
            <person name="Coutinho P.M."/>
            <person name="Henrissat B."/>
            <person name="Lombard V."/>
            <person name="Magnuson J.K."/>
            <person name="Kuees U."/>
            <person name="Hori C."/>
            <person name="Igarashi K."/>
            <person name="Samejima M."/>
            <person name="Held B.W."/>
            <person name="Barry K.W."/>
            <person name="LaButti K.M."/>
            <person name="Lapidus A."/>
            <person name="Lindquist E.A."/>
            <person name="Lucas S.M."/>
            <person name="Riley R."/>
            <person name="Salamov A.A."/>
            <person name="Hoffmeister D."/>
            <person name="Schwenk D."/>
            <person name="Hadar Y."/>
            <person name="Yarden O."/>
            <person name="de Vries R.P."/>
            <person name="Wiebenga A."/>
            <person name="Stenlid J."/>
            <person name="Eastwood D."/>
            <person name="Grigoriev I.V."/>
            <person name="Berka R.M."/>
            <person name="Blanchette R.A."/>
            <person name="Kersten P."/>
            <person name="Martinez A.T."/>
            <person name="Vicuna R."/>
            <person name="Cullen D."/>
        </authorList>
    </citation>
    <scope>NUCLEOTIDE SEQUENCE [LARGE SCALE GENOMIC DNA]</scope>
    <source>
        <strain evidence="9 10">B</strain>
    </source>
</reference>
<dbReference type="PANTHER" id="PTHR22930">
    <property type="match status" value="1"/>
</dbReference>
<sequence length="243" mass="27337">LGHYGNAASVACIADWAGVSTGTVTNLCYRVAIALLDHHDTSITWPTPAQCADAKAYAVQRSECETWAGGYLAVDGTAIKLYQKPGLFGESWYNKDSVYAIALQVRITYQVVILVDTLEIVNYSVGNVRSVHDSVAFQDTRIAAEHDRLLQCGDRLLADAAYPLMPWCITPFRKPVGKQLSRERRHFNYWHSRLRVQVECAIGLLKGTWQSLHELRIQIKNLHAHAWAIIWIRCALILHNLII</sequence>
<keyword evidence="6" id="KW-0378">Hydrolase</keyword>
<dbReference type="Pfam" id="PF13359">
    <property type="entry name" value="DDE_Tnp_4"/>
    <property type="match status" value="1"/>
</dbReference>
<feature type="domain" description="DDE Tnp4" evidence="8">
    <location>
        <begin position="74"/>
        <end position="240"/>
    </location>
</feature>
<evidence type="ECO:0000256" key="2">
    <source>
        <dbReference type="ARBA" id="ARBA00004123"/>
    </source>
</evidence>
<dbReference type="STRING" id="914234.M2QFN0"/>
<feature type="non-terminal residue" evidence="9">
    <location>
        <position position="1"/>
    </location>
</feature>
<comment type="similarity">
    <text evidence="3">Belongs to the HARBI1 family.</text>
</comment>
<accession>M2QFN0</accession>
<dbReference type="InterPro" id="IPR027806">
    <property type="entry name" value="HARBI1_dom"/>
</dbReference>
<dbReference type="PANTHER" id="PTHR22930:SF85">
    <property type="entry name" value="GH03217P-RELATED"/>
    <property type="match status" value="1"/>
</dbReference>
<keyword evidence="5" id="KW-0479">Metal-binding</keyword>
<feature type="non-terminal residue" evidence="9">
    <location>
        <position position="243"/>
    </location>
</feature>
<dbReference type="AlphaFoldDB" id="M2QFN0"/>
<comment type="cofactor">
    <cofactor evidence="1">
        <name>a divalent metal cation</name>
        <dbReference type="ChEBI" id="CHEBI:60240"/>
    </cofactor>
</comment>
<dbReference type="OrthoDB" id="2801377at2759"/>
<dbReference type="Proteomes" id="UP000016930">
    <property type="component" value="Unassembled WGS sequence"/>
</dbReference>
<evidence type="ECO:0000313" key="10">
    <source>
        <dbReference type="Proteomes" id="UP000016930"/>
    </source>
</evidence>
<dbReference type="GO" id="GO:0005634">
    <property type="term" value="C:nucleus"/>
    <property type="evidence" value="ECO:0007669"/>
    <property type="project" value="UniProtKB-SubCell"/>
</dbReference>
<dbReference type="InterPro" id="IPR045249">
    <property type="entry name" value="HARBI1-like"/>
</dbReference>
<name>M2QFN0_CERS8</name>
<evidence type="ECO:0000256" key="3">
    <source>
        <dbReference type="ARBA" id="ARBA00006958"/>
    </source>
</evidence>